<name>A0A6A4QBV6_LUPAL</name>
<dbReference type="EMBL" id="WOCE01000007">
    <property type="protein sequence ID" value="KAE9610976.1"/>
    <property type="molecule type" value="Genomic_DNA"/>
</dbReference>
<keyword evidence="8" id="KW-1185">Reference proteome</keyword>
<dbReference type="AlphaFoldDB" id="A0A6A4QBV6"/>
<keyword evidence="4" id="KW-0808">Transferase</keyword>
<protein>
    <recommendedName>
        <fullName evidence="2">DNA-directed RNA polymerase</fullName>
        <ecNumber evidence="2">2.7.7.6</ecNumber>
    </recommendedName>
</protein>
<keyword evidence="3 7" id="KW-0240">DNA-directed RNA polymerase</keyword>
<gene>
    <name evidence="7" type="ORF">Lalb_Chr07g0192761</name>
</gene>
<dbReference type="Gene3D" id="2.40.270.10">
    <property type="entry name" value="DNA-directed RNA polymerase, subunit 2, domain 6"/>
    <property type="match status" value="1"/>
</dbReference>
<evidence type="ECO:0000256" key="2">
    <source>
        <dbReference type="ARBA" id="ARBA00012418"/>
    </source>
</evidence>
<keyword evidence="5" id="KW-0548">Nucleotidyltransferase</keyword>
<comment type="similarity">
    <text evidence="1">Belongs to the RNA polymerase beta chain family.</text>
</comment>
<dbReference type="GO" id="GO:0006351">
    <property type="term" value="P:DNA-templated transcription"/>
    <property type="evidence" value="ECO:0007669"/>
    <property type="project" value="InterPro"/>
</dbReference>
<dbReference type="GO" id="GO:0003899">
    <property type="term" value="F:DNA-directed RNA polymerase activity"/>
    <property type="evidence" value="ECO:0007669"/>
    <property type="project" value="UniProtKB-EC"/>
</dbReference>
<dbReference type="InterPro" id="IPR015712">
    <property type="entry name" value="DNA-dir_RNA_pol_su2"/>
</dbReference>
<evidence type="ECO:0000256" key="6">
    <source>
        <dbReference type="ARBA" id="ARBA00023163"/>
    </source>
</evidence>
<reference evidence="8" key="1">
    <citation type="journal article" date="2020" name="Nat. Commun.">
        <title>Genome sequence of the cluster root forming white lupin.</title>
        <authorList>
            <person name="Hufnagel B."/>
            <person name="Marques A."/>
            <person name="Soriano A."/>
            <person name="Marques L."/>
            <person name="Divol F."/>
            <person name="Doumas P."/>
            <person name="Sallet E."/>
            <person name="Mancinotti D."/>
            <person name="Carrere S."/>
            <person name="Marande W."/>
            <person name="Arribat S."/>
            <person name="Keller J."/>
            <person name="Huneau C."/>
            <person name="Blein T."/>
            <person name="Aime D."/>
            <person name="Laguerre M."/>
            <person name="Taylor J."/>
            <person name="Schubert V."/>
            <person name="Nelson M."/>
            <person name="Geu-Flores F."/>
            <person name="Crespi M."/>
            <person name="Gallardo-Guerrero K."/>
            <person name="Delaux P.-M."/>
            <person name="Salse J."/>
            <person name="Berges H."/>
            <person name="Guyot R."/>
            <person name="Gouzy J."/>
            <person name="Peret B."/>
        </authorList>
    </citation>
    <scope>NUCLEOTIDE SEQUENCE [LARGE SCALE GENOMIC DNA]</scope>
    <source>
        <strain evidence="8">cv. Amiga</strain>
    </source>
</reference>
<dbReference type="OrthoDB" id="1927092at2759"/>
<evidence type="ECO:0000256" key="1">
    <source>
        <dbReference type="ARBA" id="ARBA00006835"/>
    </source>
</evidence>
<evidence type="ECO:0000256" key="5">
    <source>
        <dbReference type="ARBA" id="ARBA00022695"/>
    </source>
</evidence>
<evidence type="ECO:0000313" key="8">
    <source>
        <dbReference type="Proteomes" id="UP000447434"/>
    </source>
</evidence>
<dbReference type="GO" id="GO:0000428">
    <property type="term" value="C:DNA-directed RNA polymerase complex"/>
    <property type="evidence" value="ECO:0007669"/>
    <property type="project" value="UniProtKB-KW"/>
</dbReference>
<sequence length="63" mass="7008">MLKIIYGRSSGHYSLVTQQPLRGRANQGGHRVGEIEVWALKGFGVARSRITIFGSITESFPYI</sequence>
<evidence type="ECO:0000313" key="7">
    <source>
        <dbReference type="EMBL" id="KAE9610976.1"/>
    </source>
</evidence>
<dbReference type="SUPFAM" id="SSF64484">
    <property type="entry name" value="beta and beta-prime subunits of DNA dependent RNA-polymerase"/>
    <property type="match status" value="1"/>
</dbReference>
<evidence type="ECO:0000256" key="3">
    <source>
        <dbReference type="ARBA" id="ARBA00022478"/>
    </source>
</evidence>
<dbReference type="InterPro" id="IPR037033">
    <property type="entry name" value="DNA-dir_RNAP_su2_hyb_sf"/>
</dbReference>
<evidence type="ECO:0000256" key="4">
    <source>
        <dbReference type="ARBA" id="ARBA00022679"/>
    </source>
</evidence>
<keyword evidence="6" id="KW-0804">Transcription</keyword>
<comment type="caution">
    <text evidence="7">The sequence shown here is derived from an EMBL/GenBank/DDBJ whole genome shotgun (WGS) entry which is preliminary data.</text>
</comment>
<dbReference type="GO" id="GO:0032549">
    <property type="term" value="F:ribonucleoside binding"/>
    <property type="evidence" value="ECO:0007669"/>
    <property type="project" value="InterPro"/>
</dbReference>
<dbReference type="Proteomes" id="UP000447434">
    <property type="component" value="Chromosome 7"/>
</dbReference>
<dbReference type="EC" id="2.7.7.6" evidence="2"/>
<dbReference type="GO" id="GO:0003677">
    <property type="term" value="F:DNA binding"/>
    <property type="evidence" value="ECO:0007669"/>
    <property type="project" value="InterPro"/>
</dbReference>
<dbReference type="PANTHER" id="PTHR20856">
    <property type="entry name" value="DNA-DIRECTED RNA POLYMERASE I SUBUNIT 2"/>
    <property type="match status" value="1"/>
</dbReference>
<organism evidence="7 8">
    <name type="scientific">Lupinus albus</name>
    <name type="common">White lupine</name>
    <name type="synonym">Lupinus termis</name>
    <dbReference type="NCBI Taxonomy" id="3870"/>
    <lineage>
        <taxon>Eukaryota</taxon>
        <taxon>Viridiplantae</taxon>
        <taxon>Streptophyta</taxon>
        <taxon>Embryophyta</taxon>
        <taxon>Tracheophyta</taxon>
        <taxon>Spermatophyta</taxon>
        <taxon>Magnoliopsida</taxon>
        <taxon>eudicotyledons</taxon>
        <taxon>Gunneridae</taxon>
        <taxon>Pentapetalae</taxon>
        <taxon>rosids</taxon>
        <taxon>fabids</taxon>
        <taxon>Fabales</taxon>
        <taxon>Fabaceae</taxon>
        <taxon>Papilionoideae</taxon>
        <taxon>50 kb inversion clade</taxon>
        <taxon>genistoids sensu lato</taxon>
        <taxon>core genistoids</taxon>
        <taxon>Genisteae</taxon>
        <taxon>Lupinus</taxon>
    </lineage>
</organism>
<proteinExistence type="inferred from homology"/>
<accession>A0A6A4QBV6</accession>